<sequence>MRELLTTKFPPGTFPVKLAIPVVPTVRVVITFTKFVELQPIEQFYTPFSSPRHLLHGDDAEDESSGNNYYSLPSSSSSSWLSRSNSRSCSSSKLSQQSCNGAQQADPFAIPGGYSWSSFDVKNRKMKKSKSTRKTK</sequence>
<accession>M1BD01</accession>
<dbReference type="AlphaFoldDB" id="M1BD01"/>
<evidence type="ECO:0000256" key="4">
    <source>
        <dbReference type="SAM" id="MobiDB-lite"/>
    </source>
</evidence>
<name>M1BD01_SOLTU</name>
<dbReference type="HOGENOM" id="CLU_141909_1_0_1"/>
<organism evidence="6 7">
    <name type="scientific">Solanum tuberosum</name>
    <name type="common">Potato</name>
    <dbReference type="NCBI Taxonomy" id="4113"/>
    <lineage>
        <taxon>Eukaryota</taxon>
        <taxon>Viridiplantae</taxon>
        <taxon>Streptophyta</taxon>
        <taxon>Embryophyta</taxon>
        <taxon>Tracheophyta</taxon>
        <taxon>Spermatophyta</taxon>
        <taxon>Magnoliopsida</taxon>
        <taxon>eudicotyledons</taxon>
        <taxon>Gunneridae</taxon>
        <taxon>Pentapetalae</taxon>
        <taxon>asterids</taxon>
        <taxon>lamiids</taxon>
        <taxon>Solanales</taxon>
        <taxon>Solanaceae</taxon>
        <taxon>Solanoideae</taxon>
        <taxon>Solaneae</taxon>
        <taxon>Solanum</taxon>
    </lineage>
</organism>
<evidence type="ECO:0000313" key="7">
    <source>
        <dbReference type="Proteomes" id="UP000011115"/>
    </source>
</evidence>
<evidence type="ECO:0000256" key="3">
    <source>
        <dbReference type="ARBA" id="ARBA00023136"/>
    </source>
</evidence>
<dbReference type="OMA" id="QQSCNGA"/>
<dbReference type="InParanoid" id="M1BD01"/>
<reference evidence="7" key="1">
    <citation type="journal article" date="2011" name="Nature">
        <title>Genome sequence and analysis of the tuber crop potato.</title>
        <authorList>
            <consortium name="The Potato Genome Sequencing Consortium"/>
        </authorList>
    </citation>
    <scope>NUCLEOTIDE SEQUENCE [LARGE SCALE GENOMIC DNA]</scope>
    <source>
        <strain evidence="7">cv. DM1-3 516 R44</strain>
    </source>
</reference>
<comment type="subcellular location">
    <subcellularLocation>
        <location evidence="1">Endomembrane system</location>
    </subcellularLocation>
</comment>
<feature type="domain" description="Ankyrin repeat" evidence="5">
    <location>
        <begin position="1"/>
        <end position="115"/>
    </location>
</feature>
<proteinExistence type="predicted"/>
<evidence type="ECO:0000313" key="6">
    <source>
        <dbReference type="EnsemblPlants" id="PGSC0003DMT400042419"/>
    </source>
</evidence>
<dbReference type="PANTHER" id="PTHR12447">
    <property type="entry name" value="ANKYRIN REPEAT DOMAIN-CONTAINING PROTEIN 13"/>
    <property type="match status" value="1"/>
</dbReference>
<keyword evidence="7" id="KW-1185">Reference proteome</keyword>
<feature type="region of interest" description="Disordered" evidence="4">
    <location>
        <begin position="48"/>
        <end position="136"/>
    </location>
</feature>
<dbReference type="eggNOG" id="KOG0522">
    <property type="taxonomic scope" value="Eukaryota"/>
</dbReference>
<feature type="compositionally biased region" description="Low complexity" evidence="4">
    <location>
        <begin position="65"/>
        <end position="101"/>
    </location>
</feature>
<dbReference type="Proteomes" id="UP000011115">
    <property type="component" value="Unassembled WGS sequence"/>
</dbReference>
<dbReference type="EnsemblPlants" id="PGSC0003DMT400042419">
    <property type="protein sequence ID" value="PGSC0003DMT400042419"/>
    <property type="gene ID" value="PGSC0003DMG402016449"/>
</dbReference>
<keyword evidence="3" id="KW-0472">Membrane</keyword>
<keyword evidence="2" id="KW-0677">Repeat</keyword>
<dbReference type="InterPro" id="IPR055285">
    <property type="entry name" value="ANKRD13_C"/>
</dbReference>
<dbReference type="Gramene" id="PGSC0003DMT400042419">
    <property type="protein sequence ID" value="PGSC0003DMT400042419"/>
    <property type="gene ID" value="PGSC0003DMG402016449"/>
</dbReference>
<dbReference type="Pfam" id="PF11904">
    <property type="entry name" value="ANKRD13_C"/>
    <property type="match status" value="1"/>
</dbReference>
<evidence type="ECO:0000256" key="2">
    <source>
        <dbReference type="ARBA" id="ARBA00022737"/>
    </source>
</evidence>
<reference evidence="6" key="2">
    <citation type="submission" date="2015-06" db="UniProtKB">
        <authorList>
            <consortium name="EnsemblPlants"/>
        </authorList>
    </citation>
    <scope>IDENTIFICATION</scope>
    <source>
        <strain evidence="6">DM1-3 516 R44</strain>
    </source>
</reference>
<protein>
    <submittedName>
        <fullName evidence="6">Ankyrin repeat family protein</fullName>
    </submittedName>
</protein>
<feature type="compositionally biased region" description="Basic residues" evidence="4">
    <location>
        <begin position="124"/>
        <end position="136"/>
    </location>
</feature>
<dbReference type="PaxDb" id="4113-PGSC0003DMT400042419"/>
<dbReference type="PANTHER" id="PTHR12447:SF7">
    <property type="entry name" value="ANKYRIN REPEAT FAMILY PROTEIN"/>
    <property type="match status" value="1"/>
</dbReference>
<evidence type="ECO:0000259" key="5">
    <source>
        <dbReference type="Pfam" id="PF11904"/>
    </source>
</evidence>
<evidence type="ECO:0000256" key="1">
    <source>
        <dbReference type="ARBA" id="ARBA00004308"/>
    </source>
</evidence>
<dbReference type="InterPro" id="IPR021832">
    <property type="entry name" value="ANKRD13"/>
</dbReference>
<dbReference type="GO" id="GO:0012505">
    <property type="term" value="C:endomembrane system"/>
    <property type="evidence" value="ECO:0007669"/>
    <property type="project" value="UniProtKB-SubCell"/>
</dbReference>